<keyword evidence="3" id="KW-1185">Reference proteome</keyword>
<protein>
    <submittedName>
        <fullName evidence="2">Uncharacterized protein</fullName>
    </submittedName>
</protein>
<dbReference type="Proteomes" id="UP000192674">
    <property type="component" value="Unassembled WGS sequence"/>
</dbReference>
<feature type="transmembrane region" description="Helical" evidence="1">
    <location>
        <begin position="25"/>
        <end position="47"/>
    </location>
</feature>
<evidence type="ECO:0000313" key="2">
    <source>
        <dbReference type="EMBL" id="SMD10571.1"/>
    </source>
</evidence>
<dbReference type="RefSeq" id="WP_143446507.1">
    <property type="nucleotide sequence ID" value="NZ_FWXV01000003.1"/>
</dbReference>
<sequence>MSYPGPGWPQPPYGGYPARPSTAPAYIAAALFAVCAVLSLVVSIISWDGSTRSIEAVISVPGMAFSEDITGNVDFGISTGISVACTFALFAILLAARLAFARWITVVLGAVVVLYYVYAVIKVLVDGGGEFIAALALSLVLWLIAEIVVLLPAVGQAMRGYR</sequence>
<keyword evidence="1" id="KW-1133">Transmembrane helix</keyword>
<keyword evidence="1" id="KW-0812">Transmembrane</keyword>
<feature type="transmembrane region" description="Helical" evidence="1">
    <location>
        <begin position="131"/>
        <end position="154"/>
    </location>
</feature>
<gene>
    <name evidence="2" type="ORF">SAMN05661093_04653</name>
</gene>
<organism evidence="2 3">
    <name type="scientific">Kibdelosporangium aridum</name>
    <dbReference type="NCBI Taxonomy" id="2030"/>
    <lineage>
        <taxon>Bacteria</taxon>
        <taxon>Bacillati</taxon>
        <taxon>Actinomycetota</taxon>
        <taxon>Actinomycetes</taxon>
        <taxon>Pseudonocardiales</taxon>
        <taxon>Pseudonocardiaceae</taxon>
        <taxon>Kibdelosporangium</taxon>
    </lineage>
</organism>
<dbReference type="OrthoDB" id="3691492at2"/>
<name>A0A1Y5XPT8_KIBAR</name>
<dbReference type="AlphaFoldDB" id="A0A1Y5XPT8"/>
<proteinExistence type="predicted"/>
<accession>A0A1Y5XPT8</accession>
<keyword evidence="1" id="KW-0472">Membrane</keyword>
<evidence type="ECO:0000313" key="3">
    <source>
        <dbReference type="Proteomes" id="UP000192674"/>
    </source>
</evidence>
<evidence type="ECO:0000256" key="1">
    <source>
        <dbReference type="SAM" id="Phobius"/>
    </source>
</evidence>
<reference evidence="2 3" key="1">
    <citation type="submission" date="2017-04" db="EMBL/GenBank/DDBJ databases">
        <authorList>
            <person name="Afonso C.L."/>
            <person name="Miller P.J."/>
            <person name="Scott M.A."/>
            <person name="Spackman E."/>
            <person name="Goraichik I."/>
            <person name="Dimitrov K.M."/>
            <person name="Suarez D.L."/>
            <person name="Swayne D.E."/>
        </authorList>
    </citation>
    <scope>NUCLEOTIDE SEQUENCE [LARGE SCALE GENOMIC DNA]</scope>
    <source>
        <strain evidence="2 3">DSM 43828</strain>
    </source>
</reference>
<feature type="transmembrane region" description="Helical" evidence="1">
    <location>
        <begin position="103"/>
        <end position="125"/>
    </location>
</feature>
<dbReference type="EMBL" id="FWXV01000003">
    <property type="protein sequence ID" value="SMD10571.1"/>
    <property type="molecule type" value="Genomic_DNA"/>
</dbReference>
<feature type="transmembrane region" description="Helical" evidence="1">
    <location>
        <begin position="75"/>
        <end position="96"/>
    </location>
</feature>